<keyword evidence="2" id="KW-0732">Signal</keyword>
<feature type="signal peptide" evidence="2">
    <location>
        <begin position="1"/>
        <end position="25"/>
    </location>
</feature>
<dbReference type="PROSITE" id="PS51257">
    <property type="entry name" value="PROKAR_LIPOPROTEIN"/>
    <property type="match status" value="1"/>
</dbReference>
<reference evidence="4 5" key="1">
    <citation type="submission" date="2007-08" db="EMBL/GenBank/DDBJ databases">
        <title>Complete sequence of Roseiflexus castenholzii DSM 13941.</title>
        <authorList>
            <consortium name="US DOE Joint Genome Institute"/>
            <person name="Copeland A."/>
            <person name="Lucas S."/>
            <person name="Lapidus A."/>
            <person name="Barry K."/>
            <person name="Glavina del Rio T."/>
            <person name="Dalin E."/>
            <person name="Tice H."/>
            <person name="Pitluck S."/>
            <person name="Thompson L.S."/>
            <person name="Brettin T."/>
            <person name="Bruce D."/>
            <person name="Detter J.C."/>
            <person name="Han C."/>
            <person name="Tapia R."/>
            <person name="Schmutz J."/>
            <person name="Larimer F."/>
            <person name="Land M."/>
            <person name="Hauser L."/>
            <person name="Kyrpides N."/>
            <person name="Mikhailova N."/>
            <person name="Bryant D.A."/>
            <person name="Hanada S."/>
            <person name="Tsukatani Y."/>
            <person name="Richardson P."/>
        </authorList>
    </citation>
    <scope>NUCLEOTIDE SEQUENCE [LARGE SCALE GENOMIC DNA]</scope>
    <source>
        <strain evidence="5">DSM 13941 / HLO8</strain>
    </source>
</reference>
<dbReference type="Proteomes" id="UP000000263">
    <property type="component" value="Chromosome"/>
</dbReference>
<feature type="domain" description="Glucose/Sorbosone dehydrogenase" evidence="3">
    <location>
        <begin position="119"/>
        <end position="448"/>
    </location>
</feature>
<evidence type="ECO:0000313" key="4">
    <source>
        <dbReference type="EMBL" id="ABU56523.1"/>
    </source>
</evidence>
<dbReference type="PANTHER" id="PTHR19328:SF75">
    <property type="entry name" value="ALDOSE SUGAR DEHYDROGENASE YLII"/>
    <property type="match status" value="1"/>
</dbReference>
<keyword evidence="5" id="KW-1185">Reference proteome</keyword>
<dbReference type="SUPFAM" id="SSF50952">
    <property type="entry name" value="Soluble quinoprotein glucose dehydrogenase"/>
    <property type="match status" value="1"/>
</dbReference>
<dbReference type="InterPro" id="IPR012938">
    <property type="entry name" value="Glc/Sorbosone_DH"/>
</dbReference>
<feature type="compositionally biased region" description="Pro residues" evidence="1">
    <location>
        <begin position="56"/>
        <end position="73"/>
    </location>
</feature>
<evidence type="ECO:0000259" key="3">
    <source>
        <dbReference type="Pfam" id="PF07995"/>
    </source>
</evidence>
<feature type="chain" id="PRO_5002711452" evidence="2">
    <location>
        <begin position="26"/>
        <end position="455"/>
    </location>
</feature>
<evidence type="ECO:0000313" key="5">
    <source>
        <dbReference type="Proteomes" id="UP000000263"/>
    </source>
</evidence>
<sequence>MRFILILIVLAALTGCGMRLNSAPANERPVGTLIPTSATTPAPAAPVATAVAGTPAQPPAAPTSVPTQPPPATPESASTQPAAPTSVPTQPLPAPAQPEPPTASQMPQIALQQIVDGFDRPLHITHAGDGSGRLFVVEKVGRIRIVRNGQALPEPFLDITDRVGSRANEQGLLSVAFHPRYRENGWLFVNYTDTEGNTVVSRFSAEGDRADPSSEEVALTIEQPFANHNGGLIVFGPDGMLYVGMGDGGSAGDPLGAGQDRWTLLGKILRINVDTLPYTIPPDNPWADGSGGRQEVWILGVRNPWRFSFDRATGDLFVADVGQNRLEEVHMLPAGKSAGANLGWNIMEGNECFRRNDCDRRALDLPIDVYPHSLGCSVTGGHVYRGAAFPALQGVYVFGDFCSGRIWGLRPSASGWERTELWQSNIQIAAFGEDEAGELYVAGYNNGVLYRIVVE</sequence>
<gene>
    <name evidence="4" type="ordered locus">Rcas_0391</name>
</gene>
<proteinExistence type="predicted"/>
<dbReference type="KEGG" id="rca:Rcas_0391"/>
<dbReference type="eggNOG" id="COG2133">
    <property type="taxonomic scope" value="Bacteria"/>
</dbReference>
<dbReference type="Pfam" id="PF07995">
    <property type="entry name" value="GSDH"/>
    <property type="match status" value="1"/>
</dbReference>
<dbReference type="InterPro" id="IPR011041">
    <property type="entry name" value="Quinoprot_gluc/sorb_DH_b-prop"/>
</dbReference>
<accession>A7NGD6</accession>
<feature type="region of interest" description="Disordered" evidence="1">
    <location>
        <begin position="25"/>
        <end position="105"/>
    </location>
</feature>
<evidence type="ECO:0000256" key="2">
    <source>
        <dbReference type="SAM" id="SignalP"/>
    </source>
</evidence>
<dbReference type="RefSeq" id="WP_011997927.1">
    <property type="nucleotide sequence ID" value="NC_009767.1"/>
</dbReference>
<feature type="compositionally biased region" description="Low complexity" evidence="1">
    <location>
        <begin position="74"/>
        <end position="89"/>
    </location>
</feature>
<dbReference type="InterPro" id="IPR011042">
    <property type="entry name" value="6-blade_b-propeller_TolB-like"/>
</dbReference>
<dbReference type="OrthoDB" id="9770043at2"/>
<name>A7NGD6_ROSCS</name>
<protein>
    <submittedName>
        <fullName evidence="4">Glucose/sorbosone dehydrogenase-like protein</fullName>
    </submittedName>
</protein>
<dbReference type="PANTHER" id="PTHR19328">
    <property type="entry name" value="HEDGEHOG-INTERACTING PROTEIN"/>
    <property type="match status" value="1"/>
</dbReference>
<dbReference type="STRING" id="383372.Rcas_0391"/>
<dbReference type="Gene3D" id="2.120.10.30">
    <property type="entry name" value="TolB, C-terminal domain"/>
    <property type="match status" value="1"/>
</dbReference>
<dbReference type="EMBL" id="CP000804">
    <property type="protein sequence ID" value="ABU56523.1"/>
    <property type="molecule type" value="Genomic_DNA"/>
</dbReference>
<dbReference type="HOGENOM" id="CLU_012344_3_0_0"/>
<dbReference type="AlphaFoldDB" id="A7NGD6"/>
<feature type="compositionally biased region" description="Pro residues" evidence="1">
    <location>
        <begin position="90"/>
        <end position="101"/>
    </location>
</feature>
<feature type="compositionally biased region" description="Low complexity" evidence="1">
    <location>
        <begin position="35"/>
        <end position="55"/>
    </location>
</feature>
<evidence type="ECO:0000256" key="1">
    <source>
        <dbReference type="SAM" id="MobiDB-lite"/>
    </source>
</evidence>
<organism evidence="4 5">
    <name type="scientific">Roseiflexus castenholzii (strain DSM 13941 / HLO8)</name>
    <dbReference type="NCBI Taxonomy" id="383372"/>
    <lineage>
        <taxon>Bacteria</taxon>
        <taxon>Bacillati</taxon>
        <taxon>Chloroflexota</taxon>
        <taxon>Chloroflexia</taxon>
        <taxon>Chloroflexales</taxon>
        <taxon>Roseiflexineae</taxon>
        <taxon>Roseiflexaceae</taxon>
        <taxon>Roseiflexus</taxon>
    </lineage>
</organism>